<keyword evidence="2" id="KW-1185">Reference proteome</keyword>
<evidence type="ECO:0000313" key="2">
    <source>
        <dbReference type="Proteomes" id="UP000620124"/>
    </source>
</evidence>
<reference evidence="1" key="1">
    <citation type="submission" date="2020-05" db="EMBL/GenBank/DDBJ databases">
        <title>Mycena genomes resolve the evolution of fungal bioluminescence.</title>
        <authorList>
            <person name="Tsai I.J."/>
        </authorList>
    </citation>
    <scope>NUCLEOTIDE SEQUENCE</scope>
    <source>
        <strain evidence="1">CCC161011</strain>
    </source>
</reference>
<dbReference type="Proteomes" id="UP000620124">
    <property type="component" value="Unassembled WGS sequence"/>
</dbReference>
<comment type="caution">
    <text evidence="1">The sequence shown here is derived from an EMBL/GenBank/DDBJ whole genome shotgun (WGS) entry which is preliminary data.</text>
</comment>
<accession>A0A8H7D2V1</accession>
<gene>
    <name evidence="1" type="ORF">MVEN_00735000</name>
</gene>
<dbReference type="EMBL" id="JACAZI010000005">
    <property type="protein sequence ID" value="KAF7360069.1"/>
    <property type="molecule type" value="Genomic_DNA"/>
</dbReference>
<name>A0A8H7D2V1_9AGAR</name>
<dbReference type="AlphaFoldDB" id="A0A8H7D2V1"/>
<evidence type="ECO:0000313" key="1">
    <source>
        <dbReference type="EMBL" id="KAF7360069.1"/>
    </source>
</evidence>
<organism evidence="1 2">
    <name type="scientific">Mycena venus</name>
    <dbReference type="NCBI Taxonomy" id="2733690"/>
    <lineage>
        <taxon>Eukaryota</taxon>
        <taxon>Fungi</taxon>
        <taxon>Dikarya</taxon>
        <taxon>Basidiomycota</taxon>
        <taxon>Agaricomycotina</taxon>
        <taxon>Agaricomycetes</taxon>
        <taxon>Agaricomycetidae</taxon>
        <taxon>Agaricales</taxon>
        <taxon>Marasmiineae</taxon>
        <taxon>Mycenaceae</taxon>
        <taxon>Mycena</taxon>
    </lineage>
</organism>
<sequence>MSDFPVFSVETHSSKHLFLETLTSEYAVCPPASSASHDWAPAIPAVAQTHTGIHLCSNSVLESHLCCITHIALNIFSNDVQFCATLRSLTTLLCTVVLVLNPIETADIHPLADDRFSYRVDSLRGADTSDDYWAVADAFIAVRSAGEVEAESTQYIISDTSWNFFTLPPSRCQTLPLWNMLTSNKALEPMLIVAYTIDSTSSTIRV</sequence>
<protein>
    <submittedName>
        <fullName evidence="1">Uncharacterized protein</fullName>
    </submittedName>
</protein>
<proteinExistence type="predicted"/>